<protein>
    <submittedName>
        <fullName evidence="2">Superinfection immunity protein</fullName>
    </submittedName>
</protein>
<sequence>MGTASPAFAQALPNPTERFGGSLLRIGFGAIILGLYFVPTIITFRKDHPNKWLYLLLNAVLGVTVIGWVALLILVHLAIFISAEGKLVNNARSK</sequence>
<reference evidence="2 3" key="1">
    <citation type="journal article" date="2016" name="Int. J. Syst. Evol. Microbiol.">
        <title>Arsenicitalea aurantiaca gen. nov., sp. nov., a new member of the family Hyphomicrobiaceae, isolated from high-arsenic sediment.</title>
        <authorList>
            <person name="Mu Y."/>
            <person name="Zhou L."/>
            <person name="Zeng X.C."/>
            <person name="Liu L."/>
            <person name="Pan Y."/>
            <person name="Chen X."/>
            <person name="Wang J."/>
            <person name="Li S."/>
            <person name="Li W.J."/>
            <person name="Wang Y."/>
        </authorList>
    </citation>
    <scope>NUCLEOTIDE SEQUENCE [LARGE SCALE GENOMIC DNA]</scope>
    <source>
        <strain evidence="2 3">42-50</strain>
    </source>
</reference>
<dbReference type="RefSeq" id="WP_127189953.1">
    <property type="nucleotide sequence ID" value="NZ_RZNJ01000009.1"/>
</dbReference>
<dbReference type="Proteomes" id="UP000281547">
    <property type="component" value="Unassembled WGS sequence"/>
</dbReference>
<evidence type="ECO:0000256" key="1">
    <source>
        <dbReference type="SAM" id="Phobius"/>
    </source>
</evidence>
<feature type="transmembrane region" description="Helical" evidence="1">
    <location>
        <begin position="22"/>
        <end position="42"/>
    </location>
</feature>
<accession>A0A433X2F1</accession>
<dbReference type="Pfam" id="PF14373">
    <property type="entry name" value="Imm_superinfect"/>
    <property type="match status" value="1"/>
</dbReference>
<gene>
    <name evidence="2" type="ORF">EMQ25_17765</name>
</gene>
<evidence type="ECO:0000313" key="2">
    <source>
        <dbReference type="EMBL" id="RUT28241.1"/>
    </source>
</evidence>
<name>A0A433X2F1_9HYPH</name>
<comment type="caution">
    <text evidence="2">The sequence shown here is derived from an EMBL/GenBank/DDBJ whole genome shotgun (WGS) entry which is preliminary data.</text>
</comment>
<keyword evidence="3" id="KW-1185">Reference proteome</keyword>
<keyword evidence="1" id="KW-1133">Transmembrane helix</keyword>
<organism evidence="2 3">
    <name type="scientific">Arsenicitalea aurantiaca</name>
    <dbReference type="NCBI Taxonomy" id="1783274"/>
    <lineage>
        <taxon>Bacteria</taxon>
        <taxon>Pseudomonadati</taxon>
        <taxon>Pseudomonadota</taxon>
        <taxon>Alphaproteobacteria</taxon>
        <taxon>Hyphomicrobiales</taxon>
        <taxon>Devosiaceae</taxon>
        <taxon>Arsenicitalea</taxon>
    </lineage>
</organism>
<keyword evidence="1" id="KW-0472">Membrane</keyword>
<dbReference type="InterPro" id="IPR016410">
    <property type="entry name" value="Phage_imm"/>
</dbReference>
<dbReference type="OrthoDB" id="8005508at2"/>
<dbReference type="AlphaFoldDB" id="A0A433X2F1"/>
<dbReference type="EMBL" id="RZNJ01000009">
    <property type="protein sequence ID" value="RUT28241.1"/>
    <property type="molecule type" value="Genomic_DNA"/>
</dbReference>
<proteinExistence type="predicted"/>
<feature type="transmembrane region" description="Helical" evidence="1">
    <location>
        <begin position="54"/>
        <end position="81"/>
    </location>
</feature>
<keyword evidence="1" id="KW-0812">Transmembrane</keyword>
<evidence type="ECO:0000313" key="3">
    <source>
        <dbReference type="Proteomes" id="UP000281547"/>
    </source>
</evidence>